<comment type="caution">
    <text evidence="2">The sequence shown here is derived from an EMBL/GenBank/DDBJ whole genome shotgun (WGS) entry which is preliminary data.</text>
</comment>
<feature type="non-terminal residue" evidence="2">
    <location>
        <position position="1"/>
    </location>
</feature>
<feature type="region of interest" description="Disordered" evidence="1">
    <location>
        <begin position="1"/>
        <end position="42"/>
    </location>
</feature>
<proteinExistence type="predicted"/>
<accession>X1FAV2</accession>
<gene>
    <name evidence="2" type="ORF">S01H4_53327</name>
</gene>
<feature type="non-terminal residue" evidence="2">
    <location>
        <position position="261"/>
    </location>
</feature>
<organism evidence="2">
    <name type="scientific">marine sediment metagenome</name>
    <dbReference type="NCBI Taxonomy" id="412755"/>
    <lineage>
        <taxon>unclassified sequences</taxon>
        <taxon>metagenomes</taxon>
        <taxon>ecological metagenomes</taxon>
    </lineage>
</organism>
<name>X1FAV2_9ZZZZ</name>
<dbReference type="AlphaFoldDB" id="X1FAV2"/>
<dbReference type="EMBL" id="BART01030569">
    <property type="protein sequence ID" value="GAH17888.1"/>
    <property type="molecule type" value="Genomic_DNA"/>
</dbReference>
<feature type="compositionally biased region" description="Basic and acidic residues" evidence="1">
    <location>
        <begin position="15"/>
        <end position="30"/>
    </location>
</feature>
<evidence type="ECO:0000313" key="2">
    <source>
        <dbReference type="EMBL" id="GAH17888.1"/>
    </source>
</evidence>
<sequence length="261" mass="29119">LVAGGNDENFTNDTPTKKETEEEAIRKNAEIENTPTRFKSDLKIPDNISPLIAHTPRKNELDMAMSLKLSPLNTKQLSMDDDISPNSVMDSDTKLKTEYQQEVITTTLEVRLHRFDLEEKKRGTDLVDLVGDDQSLGSTEEKRIASLTDEEVDAIQDITKFDSFYGSENKQVLSIANGESDERNSNHSKSGRLFTKLNKLACKQKQDGKDDDACDEKTAVAASSHSYIRIKNSDGLSIGGSIGSRRRHHLTSIFSKDKPDN</sequence>
<protein>
    <submittedName>
        <fullName evidence="2">Uncharacterized protein</fullName>
    </submittedName>
</protein>
<reference evidence="2" key="1">
    <citation type="journal article" date="2014" name="Front. Microbiol.">
        <title>High frequency of phylogenetically diverse reductive dehalogenase-homologous genes in deep subseafloor sedimentary metagenomes.</title>
        <authorList>
            <person name="Kawai M."/>
            <person name="Futagami T."/>
            <person name="Toyoda A."/>
            <person name="Takaki Y."/>
            <person name="Nishi S."/>
            <person name="Hori S."/>
            <person name="Arai W."/>
            <person name="Tsubouchi T."/>
            <person name="Morono Y."/>
            <person name="Uchiyama I."/>
            <person name="Ito T."/>
            <person name="Fujiyama A."/>
            <person name="Inagaki F."/>
            <person name="Takami H."/>
        </authorList>
    </citation>
    <scope>NUCLEOTIDE SEQUENCE</scope>
    <source>
        <strain evidence="2">Expedition CK06-06</strain>
    </source>
</reference>
<evidence type="ECO:0000256" key="1">
    <source>
        <dbReference type="SAM" id="MobiDB-lite"/>
    </source>
</evidence>